<keyword evidence="4 6" id="KW-0472">Membrane</keyword>
<feature type="compositionally biased region" description="Basic and acidic residues" evidence="5">
    <location>
        <begin position="582"/>
        <end position="591"/>
    </location>
</feature>
<feature type="compositionally biased region" description="Basic and acidic residues" evidence="5">
    <location>
        <begin position="393"/>
        <end position="405"/>
    </location>
</feature>
<keyword evidence="8" id="KW-1185">Reference proteome</keyword>
<keyword evidence="2 6" id="KW-0812">Transmembrane</keyword>
<feature type="region of interest" description="Disordered" evidence="5">
    <location>
        <begin position="455"/>
        <end position="514"/>
    </location>
</feature>
<evidence type="ECO:0000256" key="4">
    <source>
        <dbReference type="ARBA" id="ARBA00023136"/>
    </source>
</evidence>
<feature type="compositionally biased region" description="Polar residues" evidence="5">
    <location>
        <begin position="455"/>
        <end position="469"/>
    </location>
</feature>
<dbReference type="Pfam" id="PF03619">
    <property type="entry name" value="Solute_trans_a"/>
    <property type="match status" value="1"/>
</dbReference>
<dbReference type="HOGENOM" id="CLU_012923_4_2_1"/>
<feature type="region of interest" description="Disordered" evidence="5">
    <location>
        <begin position="376"/>
        <end position="405"/>
    </location>
</feature>
<feature type="transmembrane region" description="Helical" evidence="6">
    <location>
        <begin position="223"/>
        <end position="246"/>
    </location>
</feature>
<evidence type="ECO:0000256" key="5">
    <source>
        <dbReference type="SAM" id="MobiDB-lite"/>
    </source>
</evidence>
<dbReference type="InterPro" id="IPR005178">
    <property type="entry name" value="Ostalpha/TMEM184C"/>
</dbReference>
<dbReference type="RefSeq" id="XP_002841849.1">
    <property type="nucleotide sequence ID" value="XM_002841803.1"/>
</dbReference>
<dbReference type="STRING" id="656061.D5GNE7"/>
<dbReference type="OMA" id="AFAIAHW"/>
<reference evidence="7 8" key="1">
    <citation type="journal article" date="2010" name="Nature">
        <title>Perigord black truffle genome uncovers evolutionary origins and mechanisms of symbiosis.</title>
        <authorList>
            <person name="Martin F."/>
            <person name="Kohler A."/>
            <person name="Murat C."/>
            <person name="Balestrini R."/>
            <person name="Coutinho P.M."/>
            <person name="Jaillon O."/>
            <person name="Montanini B."/>
            <person name="Morin E."/>
            <person name="Noel B."/>
            <person name="Percudani R."/>
            <person name="Porcel B."/>
            <person name="Rubini A."/>
            <person name="Amicucci A."/>
            <person name="Amselem J."/>
            <person name="Anthouard V."/>
            <person name="Arcioni S."/>
            <person name="Artiguenave F."/>
            <person name="Aury J.M."/>
            <person name="Ballario P."/>
            <person name="Bolchi A."/>
            <person name="Brenna A."/>
            <person name="Brun A."/>
            <person name="Buee M."/>
            <person name="Cantarel B."/>
            <person name="Chevalier G."/>
            <person name="Couloux A."/>
            <person name="Da Silva C."/>
            <person name="Denoeud F."/>
            <person name="Duplessis S."/>
            <person name="Ghignone S."/>
            <person name="Hilselberger B."/>
            <person name="Iotti M."/>
            <person name="Marcais B."/>
            <person name="Mello A."/>
            <person name="Miranda M."/>
            <person name="Pacioni G."/>
            <person name="Quesneville H."/>
            <person name="Riccioni C."/>
            <person name="Ruotolo R."/>
            <person name="Splivallo R."/>
            <person name="Stocchi V."/>
            <person name="Tisserant E."/>
            <person name="Viscomi A.R."/>
            <person name="Zambonelli A."/>
            <person name="Zampieri E."/>
            <person name="Henrissat B."/>
            <person name="Lebrun M.H."/>
            <person name="Paolocci F."/>
            <person name="Bonfante P."/>
            <person name="Ottonello S."/>
            <person name="Wincker P."/>
        </authorList>
    </citation>
    <scope>NUCLEOTIDE SEQUENCE [LARGE SCALE GENOMIC DNA]</scope>
    <source>
        <strain evidence="7 8">Mel28</strain>
    </source>
</reference>
<feature type="region of interest" description="Disordered" evidence="5">
    <location>
        <begin position="565"/>
        <end position="609"/>
    </location>
</feature>
<dbReference type="Proteomes" id="UP000006911">
    <property type="component" value="Unassembled WGS sequence"/>
</dbReference>
<feature type="compositionally biased region" description="Low complexity" evidence="5">
    <location>
        <begin position="504"/>
        <end position="514"/>
    </location>
</feature>
<dbReference type="GeneID" id="9182240"/>
<evidence type="ECO:0000313" key="8">
    <source>
        <dbReference type="Proteomes" id="UP000006911"/>
    </source>
</evidence>
<feature type="transmembrane region" description="Helical" evidence="6">
    <location>
        <begin position="190"/>
        <end position="211"/>
    </location>
</feature>
<sequence>MHARTEGLDPGGSGTSKLSRAAITVAGVASLVATLLSCFSIWLQLKNYRKPLLQRYVVRILLMVPIYAISSWVSLISLRVAFFVDPIRDVYEAFTIYTFFQLLINFLGGERSLIIMMHGRAPKEHLWPMNYILPKVDISDPHTFLAVKRGILQYAWMKPVLALASIVMKATGTYQEGYVGLRSGYFWSGIIYNLSVTLSLYSLGMFWACMSRDLQPFRPVPKFLCIKLIIFASYWQGFFLSILVWLRVIHDVGYYTPDNIARAIQDVLICFELPGFAIAHWYAFSWRDYADHTISAARLTVYFAFRDAFGIRDLIEDSKATFGGEGYEYRLFDPGENVLAHPESGARVARMMDGLRYERGGKGKYWIPKPTARTGLLGAPGPSDRSRSISVGEAERGDNRKWRGGDYGALREAEIDEDDEALYDAARKLEYGDYNYPVITAHEPWRNHRCRYMPSSSGPAVTTTATNQALLRPKLNTRNSNHRSGKGKGIDSPSKAPLLGRNKSASSSSTNFSDRSGLVDLVVEDTEAEEIERVRARKEGGPGWNETEQKRYVRVYPDEHMGEEVREGFDPHNTSMTGLVEGDNKRDKFEIGGEGEEEETDSRGDRDFRAGLLDEGQGIWKDSNRGEDAAPLSYGSMREEINIWGRPD</sequence>
<dbReference type="KEGG" id="tml:GSTUM_00011249001"/>
<dbReference type="EMBL" id="FN430363">
    <property type="protein sequence ID" value="CAZ86040.1"/>
    <property type="molecule type" value="Genomic_DNA"/>
</dbReference>
<evidence type="ECO:0000313" key="7">
    <source>
        <dbReference type="EMBL" id="CAZ86040.1"/>
    </source>
</evidence>
<comment type="subcellular location">
    <subcellularLocation>
        <location evidence="1">Membrane</location>
        <topology evidence="1">Multi-pass membrane protein</topology>
    </subcellularLocation>
</comment>
<name>D5GNE7_TUBMM</name>
<organism evidence="7 8">
    <name type="scientific">Tuber melanosporum (strain Mel28)</name>
    <name type="common">Perigord black truffle</name>
    <dbReference type="NCBI Taxonomy" id="656061"/>
    <lineage>
        <taxon>Eukaryota</taxon>
        <taxon>Fungi</taxon>
        <taxon>Dikarya</taxon>
        <taxon>Ascomycota</taxon>
        <taxon>Pezizomycotina</taxon>
        <taxon>Pezizomycetes</taxon>
        <taxon>Pezizales</taxon>
        <taxon>Tuberaceae</taxon>
        <taxon>Tuber</taxon>
    </lineage>
</organism>
<dbReference type="PANTHER" id="PTHR23423">
    <property type="entry name" value="ORGANIC SOLUTE TRANSPORTER-RELATED"/>
    <property type="match status" value="1"/>
</dbReference>
<dbReference type="AlphaFoldDB" id="D5GNE7"/>
<feature type="transmembrane region" description="Helical" evidence="6">
    <location>
        <begin position="57"/>
        <end position="84"/>
    </location>
</feature>
<evidence type="ECO:0000256" key="1">
    <source>
        <dbReference type="ARBA" id="ARBA00004141"/>
    </source>
</evidence>
<dbReference type="SMART" id="SM01417">
    <property type="entry name" value="Solute_trans_a"/>
    <property type="match status" value="1"/>
</dbReference>
<feature type="transmembrane region" description="Helical" evidence="6">
    <location>
        <begin position="151"/>
        <end position="170"/>
    </location>
</feature>
<accession>D5GNE7</accession>
<evidence type="ECO:0000256" key="2">
    <source>
        <dbReference type="ARBA" id="ARBA00022692"/>
    </source>
</evidence>
<dbReference type="eggNOG" id="KOG2641">
    <property type="taxonomic scope" value="Eukaryota"/>
</dbReference>
<dbReference type="InParanoid" id="D5GNE7"/>
<dbReference type="GO" id="GO:0016020">
    <property type="term" value="C:membrane"/>
    <property type="evidence" value="ECO:0007669"/>
    <property type="project" value="UniProtKB-SubCell"/>
</dbReference>
<feature type="transmembrane region" description="Helical" evidence="6">
    <location>
        <begin position="90"/>
        <end position="108"/>
    </location>
</feature>
<gene>
    <name evidence="7" type="ORF">GSTUM_00011249001</name>
</gene>
<proteinExistence type="predicted"/>
<keyword evidence="3 6" id="KW-1133">Transmembrane helix</keyword>
<feature type="transmembrane region" description="Helical" evidence="6">
    <location>
        <begin position="20"/>
        <end position="45"/>
    </location>
</feature>
<protein>
    <submittedName>
        <fullName evidence="7">(Perigord truffle) hypothetical protein</fullName>
    </submittedName>
</protein>
<evidence type="ECO:0000256" key="6">
    <source>
        <dbReference type="SAM" id="Phobius"/>
    </source>
</evidence>
<evidence type="ECO:0000256" key="3">
    <source>
        <dbReference type="ARBA" id="ARBA00022989"/>
    </source>
</evidence>
<dbReference type="FunCoup" id="D5GNE7">
    <property type="interactions" value="564"/>
</dbReference>